<dbReference type="SUPFAM" id="SSF56176">
    <property type="entry name" value="FAD-binding/transporter-associated domain-like"/>
    <property type="match status" value="1"/>
</dbReference>
<dbReference type="InterPro" id="IPR050416">
    <property type="entry name" value="FAD-linked_Oxidoreductase"/>
</dbReference>
<keyword evidence="2" id="KW-0285">Flavoprotein</keyword>
<keyword evidence="5" id="KW-0732">Signal</keyword>
<feature type="chain" id="PRO_5044186497" evidence="5">
    <location>
        <begin position="21"/>
        <end position="502"/>
    </location>
</feature>
<evidence type="ECO:0000313" key="8">
    <source>
        <dbReference type="Proteomes" id="UP001163105"/>
    </source>
</evidence>
<dbReference type="InterPro" id="IPR036318">
    <property type="entry name" value="FAD-bd_PCMH-like_sf"/>
</dbReference>
<dbReference type="GO" id="GO:0071949">
    <property type="term" value="F:FAD binding"/>
    <property type="evidence" value="ECO:0007669"/>
    <property type="project" value="InterPro"/>
</dbReference>
<protein>
    <submittedName>
        <fullName evidence="7">FAD binding domain-containingprotein</fullName>
    </submittedName>
</protein>
<dbReference type="EMBL" id="JAQHRD010000002">
    <property type="protein sequence ID" value="KAJ6444958.1"/>
    <property type="molecule type" value="Genomic_DNA"/>
</dbReference>
<keyword evidence="4" id="KW-0560">Oxidoreductase</keyword>
<dbReference type="Gene3D" id="3.30.465.10">
    <property type="match status" value="1"/>
</dbReference>
<sequence>MVNLVVSSLLTAALIGCGVASPVAERPSTAAAAGASCCKALADVLGSKIASKCSPGYTNSIQSYWAKQETQLSPSCVLLATSADDVSQALRVLVPSSCKFAVRGGGHGPIAGIANIQDGVTIDLSALREITPNGDKTLVSLGPGLNWASVYKKLDALGVSVPGGRDGPVGVGGSTTGGGFGYFAAKAGFTAENVAAYQVVLANGSITTASSQENRDLWMSLKGGSSNFGIVTRFTVRTFPLGQIWGGDSYYPVSSLNAHIKALYDFTAEPDYDVDAGYFLNYAYTASSGPVITNRVAYAKPVVNPPAFRGITSVPGQLQNTTTILSLAEFSNQALLKTPAGYQQLTWSVTFNNNVDMLKDLWNAFNSSISTIKGVYNATWSLTLEPLVPKIASQTKAKGGNVLGLDDIPSEGLILCLLSATWVSANDSPRMNVASDMLLSSIIRIAKSRGVYHRYVDMNHAIKSQDPIDGFGPTNAAFLRQTANRFDPNRVFQTLMPGGFKL</sequence>
<evidence type="ECO:0000256" key="2">
    <source>
        <dbReference type="ARBA" id="ARBA00022630"/>
    </source>
</evidence>
<keyword evidence="8" id="KW-1185">Reference proteome</keyword>
<dbReference type="Pfam" id="PF01565">
    <property type="entry name" value="FAD_binding_4"/>
    <property type="match status" value="1"/>
</dbReference>
<gene>
    <name evidence="7" type="ORF">O9K51_03360</name>
</gene>
<dbReference type="InterPro" id="IPR016169">
    <property type="entry name" value="FAD-bd_PCMH_sub2"/>
</dbReference>
<evidence type="ECO:0000256" key="3">
    <source>
        <dbReference type="ARBA" id="ARBA00022827"/>
    </source>
</evidence>
<evidence type="ECO:0000256" key="4">
    <source>
        <dbReference type="ARBA" id="ARBA00023002"/>
    </source>
</evidence>
<reference evidence="7" key="1">
    <citation type="submission" date="2023-01" db="EMBL/GenBank/DDBJ databases">
        <title>The growth and conidiation of Purpureocillium lavendulum are regulated by nitrogen source and histone H3K14 acetylation.</title>
        <authorList>
            <person name="Tang P."/>
            <person name="Han J."/>
            <person name="Zhang C."/>
            <person name="Tang P."/>
            <person name="Qi F."/>
            <person name="Zhang K."/>
            <person name="Liang L."/>
        </authorList>
    </citation>
    <scope>NUCLEOTIDE SEQUENCE</scope>
    <source>
        <strain evidence="7">YMF1.00683</strain>
    </source>
</reference>
<proteinExistence type="inferred from homology"/>
<evidence type="ECO:0000256" key="5">
    <source>
        <dbReference type="SAM" id="SignalP"/>
    </source>
</evidence>
<dbReference type="PANTHER" id="PTHR42973:SF22">
    <property type="entry name" value="FAD-BINDING PCMH-TYPE DOMAIN-CONTAINING PROTEIN-RELATED"/>
    <property type="match status" value="1"/>
</dbReference>
<dbReference type="AlphaFoldDB" id="A0AB34FZY0"/>
<dbReference type="PROSITE" id="PS51387">
    <property type="entry name" value="FAD_PCMH"/>
    <property type="match status" value="1"/>
</dbReference>
<dbReference type="GO" id="GO:0016491">
    <property type="term" value="F:oxidoreductase activity"/>
    <property type="evidence" value="ECO:0007669"/>
    <property type="project" value="UniProtKB-KW"/>
</dbReference>
<organism evidence="7 8">
    <name type="scientific">Purpureocillium lavendulum</name>
    <dbReference type="NCBI Taxonomy" id="1247861"/>
    <lineage>
        <taxon>Eukaryota</taxon>
        <taxon>Fungi</taxon>
        <taxon>Dikarya</taxon>
        <taxon>Ascomycota</taxon>
        <taxon>Pezizomycotina</taxon>
        <taxon>Sordariomycetes</taxon>
        <taxon>Hypocreomycetidae</taxon>
        <taxon>Hypocreales</taxon>
        <taxon>Ophiocordycipitaceae</taxon>
        <taxon>Purpureocillium</taxon>
    </lineage>
</organism>
<feature type="domain" description="FAD-binding PCMH-type" evidence="6">
    <location>
        <begin position="70"/>
        <end position="241"/>
    </location>
</feature>
<keyword evidence="3" id="KW-0274">FAD</keyword>
<dbReference type="Proteomes" id="UP001163105">
    <property type="component" value="Unassembled WGS sequence"/>
</dbReference>
<dbReference type="InterPro" id="IPR006094">
    <property type="entry name" value="Oxid_FAD_bind_N"/>
</dbReference>
<dbReference type="InterPro" id="IPR016166">
    <property type="entry name" value="FAD-bd_PCMH"/>
</dbReference>
<comment type="caution">
    <text evidence="7">The sequence shown here is derived from an EMBL/GenBank/DDBJ whole genome shotgun (WGS) entry which is preliminary data.</text>
</comment>
<evidence type="ECO:0000256" key="1">
    <source>
        <dbReference type="ARBA" id="ARBA00005466"/>
    </source>
</evidence>
<dbReference type="PANTHER" id="PTHR42973">
    <property type="entry name" value="BINDING OXIDOREDUCTASE, PUTATIVE (AFU_ORTHOLOGUE AFUA_1G17690)-RELATED"/>
    <property type="match status" value="1"/>
</dbReference>
<accession>A0AB34FZY0</accession>
<name>A0AB34FZY0_9HYPO</name>
<evidence type="ECO:0000313" key="7">
    <source>
        <dbReference type="EMBL" id="KAJ6444958.1"/>
    </source>
</evidence>
<feature type="signal peptide" evidence="5">
    <location>
        <begin position="1"/>
        <end position="20"/>
    </location>
</feature>
<evidence type="ECO:0000259" key="6">
    <source>
        <dbReference type="PROSITE" id="PS51387"/>
    </source>
</evidence>
<comment type="similarity">
    <text evidence="1">Belongs to the oxygen-dependent FAD-linked oxidoreductase family.</text>
</comment>